<sequence length="266" mass="29815">MSEKASVHRSSVPFTVDRLIKEFQNAGIKKGDTIIFHASLSQAGWVCGGAIAVIDALQELLTREGTLVMPAQTGGLSDPKFWENPPVPEEWWEEIRQNMPLFDKDRTPSSGMGVIAESFRALKDVVRSDHPYYSFTAWGKHAHWIVKNHSLSHGFGDESPLGKLYQLENAKIVLFGVDHDKNTSLHLAEEHAIKIPVKTGTAAKMKAGKRIFESYEEKAYDSDQFLKVGEAFEKTQGNFEKQIALAPSKIFEMNALIDFATHYFDC</sequence>
<proteinExistence type="inferred from homology"/>
<keyword evidence="2 4" id="KW-0808">Transferase</keyword>
<evidence type="ECO:0000313" key="5">
    <source>
        <dbReference type="EMBL" id="RDW99114.1"/>
    </source>
</evidence>
<comment type="catalytic activity">
    <reaction evidence="4">
        <text>a 2-deoxystreptamine antibiotic + acetyl-CoA = an N(3)-acetyl-2-deoxystreptamine antibiotic + CoA + H(+)</text>
        <dbReference type="Rhea" id="RHEA:12665"/>
        <dbReference type="ChEBI" id="CHEBI:15378"/>
        <dbReference type="ChEBI" id="CHEBI:57287"/>
        <dbReference type="ChEBI" id="CHEBI:57288"/>
        <dbReference type="ChEBI" id="CHEBI:57921"/>
        <dbReference type="ChEBI" id="CHEBI:77452"/>
        <dbReference type="EC" id="2.3.1.81"/>
    </reaction>
</comment>
<comment type="caution">
    <text evidence="5">The sequence shown here is derived from an EMBL/GenBank/DDBJ whole genome shotgun (WGS) entry which is preliminary data.</text>
</comment>
<evidence type="ECO:0000256" key="2">
    <source>
        <dbReference type="ARBA" id="ARBA00022679"/>
    </source>
</evidence>
<name>A0A3D8TJZ8_9LIST</name>
<dbReference type="GO" id="GO:0046677">
    <property type="term" value="P:response to antibiotic"/>
    <property type="evidence" value="ECO:0007669"/>
    <property type="project" value="UniProtKB-KW"/>
</dbReference>
<accession>A0A3D8TJZ8</accession>
<dbReference type="PANTHER" id="PTHR11104:SF0">
    <property type="entry name" value="SPBETA PROPHAGE-DERIVED AMINOGLYCOSIDE N(3')-ACETYLTRANSFERASE-LIKE PROTEIN YOKD"/>
    <property type="match status" value="1"/>
</dbReference>
<keyword evidence="6" id="KW-1185">Reference proteome</keyword>
<dbReference type="InterPro" id="IPR028345">
    <property type="entry name" value="Antibiotic_NAT-like"/>
</dbReference>
<dbReference type="SUPFAM" id="SSF110710">
    <property type="entry name" value="TTHA0583/YokD-like"/>
    <property type="match status" value="1"/>
</dbReference>
<dbReference type="EC" id="2.3.1.-" evidence="4"/>
<dbReference type="RefSeq" id="WP_115754029.1">
    <property type="nucleotide sequence ID" value="NZ_LARY01000004.1"/>
</dbReference>
<organism evidence="5 6">
    <name type="scientific">Listeria kieliensis</name>
    <dbReference type="NCBI Taxonomy" id="1621700"/>
    <lineage>
        <taxon>Bacteria</taxon>
        <taxon>Bacillati</taxon>
        <taxon>Bacillota</taxon>
        <taxon>Bacilli</taxon>
        <taxon>Bacillales</taxon>
        <taxon>Listeriaceae</taxon>
        <taxon>Listeria</taxon>
    </lineage>
</organism>
<evidence type="ECO:0000256" key="1">
    <source>
        <dbReference type="ARBA" id="ARBA00006383"/>
    </source>
</evidence>
<dbReference type="AlphaFoldDB" id="A0A3D8TJZ8"/>
<dbReference type="GO" id="GO:0046353">
    <property type="term" value="F:aminoglycoside 3-N-acetyltransferase activity"/>
    <property type="evidence" value="ECO:0007669"/>
    <property type="project" value="UniProtKB-EC"/>
</dbReference>
<dbReference type="PANTHER" id="PTHR11104">
    <property type="entry name" value="AMINOGLYCOSIDE N3-ACETYLTRANSFERASE"/>
    <property type="match status" value="1"/>
</dbReference>
<dbReference type="Proteomes" id="UP000257055">
    <property type="component" value="Unassembled WGS sequence"/>
</dbReference>
<evidence type="ECO:0000313" key="6">
    <source>
        <dbReference type="Proteomes" id="UP000257055"/>
    </source>
</evidence>
<protein>
    <recommendedName>
        <fullName evidence="4">Aminoglycoside N(3)-acetyltransferase</fullName>
        <ecNumber evidence="4">2.3.1.-</ecNumber>
    </recommendedName>
</protein>
<gene>
    <name evidence="5" type="ORF">UR08_12530</name>
</gene>
<dbReference type="Pfam" id="PF02522">
    <property type="entry name" value="Antibiotic_NAT"/>
    <property type="match status" value="1"/>
</dbReference>
<comment type="similarity">
    <text evidence="1 4">Belongs to the antibiotic N-acetyltransferase family.</text>
</comment>
<keyword evidence="4" id="KW-0046">Antibiotic resistance</keyword>
<dbReference type="EMBL" id="LARY01000004">
    <property type="protein sequence ID" value="RDW99114.1"/>
    <property type="molecule type" value="Genomic_DNA"/>
</dbReference>
<evidence type="ECO:0000256" key="3">
    <source>
        <dbReference type="ARBA" id="ARBA00023315"/>
    </source>
</evidence>
<evidence type="ECO:0000256" key="4">
    <source>
        <dbReference type="RuleBase" id="RU365031"/>
    </source>
</evidence>
<keyword evidence="3 4" id="KW-0012">Acyltransferase</keyword>
<dbReference type="InterPro" id="IPR003679">
    <property type="entry name" value="Amioglycoside_AcTrfase"/>
</dbReference>
<reference evidence="6" key="1">
    <citation type="submission" date="2015-04" db="EMBL/GenBank/DDBJ databases">
        <authorList>
            <person name="Schardt J."/>
            <person name="Mueller-Herbst S."/>
            <person name="Scherer S."/>
            <person name="Huptas C."/>
        </authorList>
    </citation>
    <scope>NUCLEOTIDE SEQUENCE [LARGE SCALE GENOMIC DNA]</scope>
    <source>
        <strain evidence="6">Kiel-L1</strain>
    </source>
</reference>